<dbReference type="InterPro" id="IPR036518">
    <property type="entry name" value="CobE/GbiG_C_sf"/>
</dbReference>
<dbReference type="PANTHER" id="PTHR37477:SF1">
    <property type="entry name" value="COBALT-PRECORRIN-5A HYDROLASE"/>
    <property type="match status" value="1"/>
</dbReference>
<dbReference type="EMBL" id="FONL01000012">
    <property type="protein sequence ID" value="SFE65757.1"/>
    <property type="molecule type" value="Genomic_DNA"/>
</dbReference>
<reference evidence="4 5" key="1">
    <citation type="submission" date="2016-10" db="EMBL/GenBank/DDBJ databases">
        <authorList>
            <person name="de Groot N.N."/>
        </authorList>
    </citation>
    <scope>NUCLEOTIDE SEQUENCE [LARGE SCALE GENOMIC DNA]</scope>
    <source>
        <strain evidence="4 5">DSM 9236</strain>
    </source>
</reference>
<feature type="domain" description="Cobalamin biosynthesis central region" evidence="3">
    <location>
        <begin position="140"/>
        <end position="217"/>
    </location>
</feature>
<organism evidence="4 5">
    <name type="scientific">Succiniclasticum ruminis DSM 9236</name>
    <dbReference type="NCBI Taxonomy" id="1123323"/>
    <lineage>
        <taxon>Bacteria</taxon>
        <taxon>Bacillati</taxon>
        <taxon>Bacillota</taxon>
        <taxon>Negativicutes</taxon>
        <taxon>Acidaminococcales</taxon>
        <taxon>Acidaminococcaceae</taxon>
        <taxon>Succiniclasticum</taxon>
    </lineage>
</organism>
<dbReference type="PANTHER" id="PTHR37477">
    <property type="entry name" value="COBALT-PRECORRIN-5A HYDROLASE"/>
    <property type="match status" value="1"/>
</dbReference>
<dbReference type="GO" id="GO:0016829">
    <property type="term" value="F:lyase activity"/>
    <property type="evidence" value="ECO:0007669"/>
    <property type="project" value="UniProtKB-KW"/>
</dbReference>
<dbReference type="SUPFAM" id="SSF159664">
    <property type="entry name" value="CobE/GbiG C-terminal domain-like"/>
    <property type="match status" value="1"/>
</dbReference>
<evidence type="ECO:0000259" key="1">
    <source>
        <dbReference type="Pfam" id="PF01890"/>
    </source>
</evidence>
<dbReference type="SUPFAM" id="SSF159672">
    <property type="entry name" value="CbiG N-terminal domain-like"/>
    <property type="match status" value="1"/>
</dbReference>
<evidence type="ECO:0000313" key="5">
    <source>
        <dbReference type="Proteomes" id="UP000198896"/>
    </source>
</evidence>
<dbReference type="OrthoDB" id="9781023at2"/>
<dbReference type="Pfam" id="PF11761">
    <property type="entry name" value="CbiG_mid"/>
    <property type="match status" value="1"/>
</dbReference>
<dbReference type="Gene3D" id="3.30.420.180">
    <property type="entry name" value="CobE/GbiG C-terminal domain"/>
    <property type="match status" value="1"/>
</dbReference>
<accession>A0A1I2CBM5</accession>
<dbReference type="GO" id="GO:0009236">
    <property type="term" value="P:cobalamin biosynthetic process"/>
    <property type="evidence" value="ECO:0007669"/>
    <property type="project" value="InterPro"/>
</dbReference>
<dbReference type="InterPro" id="IPR021744">
    <property type="entry name" value="CbiG_N"/>
</dbReference>
<dbReference type="InterPro" id="IPR038029">
    <property type="entry name" value="GbiG_N_sf"/>
</dbReference>
<name>A0A1I2CBM5_9FIRM</name>
<dbReference type="InterPro" id="IPR021745">
    <property type="entry name" value="CbiG_mid"/>
</dbReference>
<dbReference type="Gene3D" id="3.40.50.11220">
    <property type="match status" value="1"/>
</dbReference>
<proteinExistence type="predicted"/>
<feature type="domain" description="Cobalamin synthesis G N-terminal" evidence="2">
    <location>
        <begin position="56"/>
        <end position="135"/>
    </location>
</feature>
<dbReference type="RefSeq" id="WP_093913836.1">
    <property type="nucleotide sequence ID" value="NZ_FONL01000012.1"/>
</dbReference>
<dbReference type="AlphaFoldDB" id="A0A1I2CBM5"/>
<feature type="domain" description="CobE/GbiG C-terminal" evidence="1">
    <location>
        <begin position="220"/>
        <end position="338"/>
    </location>
</feature>
<dbReference type="Pfam" id="PF01890">
    <property type="entry name" value="CbiG_C"/>
    <property type="match status" value="1"/>
</dbReference>
<dbReference type="STRING" id="1123323.SAMN05216245_11216"/>
<dbReference type="InterPro" id="IPR052553">
    <property type="entry name" value="CbiG_hydrolase"/>
</dbReference>
<gene>
    <name evidence="4" type="ORF">SAMN05216245_11216</name>
</gene>
<dbReference type="Pfam" id="PF11760">
    <property type="entry name" value="CbiG_N"/>
    <property type="match status" value="1"/>
</dbReference>
<dbReference type="Proteomes" id="UP000198896">
    <property type="component" value="Unassembled WGS sequence"/>
</dbReference>
<evidence type="ECO:0000313" key="4">
    <source>
        <dbReference type="EMBL" id="SFE65757.1"/>
    </source>
</evidence>
<sequence>MNAIVFSFTRNGAKISLKLQKYLDSCGFATGIYTTRRYRDLNPALKEISPSLQLMCKEAFSLCRLMVFIGATGIAIRSIAPYIRSKTKDPAVISIDEQGKFVIPLLSGHIGGANGLATGIAAFLNAVPVITTATDVNDLFAVDEWAARHNMSIFNMQSAKTFASYLVDCKKVGVKSEFPVRGPLPKGLIMAEEGPVGLAISLRKTVQPFVETVVLRPRILHLGIGCRRGTPMYLIEELVVQELKKLKVTMSVVKGIASIDVKKDEEGLLAFARENSFPIRFYSAEELNAVEGIFTPSAFVAKTVGVDNVCERAAVLDSNGGKLLLRKTGRNGVTLAVAAENFVVDFNE</sequence>
<evidence type="ECO:0000259" key="3">
    <source>
        <dbReference type="Pfam" id="PF11761"/>
    </source>
</evidence>
<dbReference type="InterPro" id="IPR002750">
    <property type="entry name" value="CobE/GbiG_C"/>
</dbReference>
<keyword evidence="5" id="KW-1185">Reference proteome</keyword>
<protein>
    <submittedName>
        <fullName evidence="4">Cobalt-precorrin 5A acetaldehyde-lyase</fullName>
    </submittedName>
</protein>
<keyword evidence="4" id="KW-0456">Lyase</keyword>
<evidence type="ECO:0000259" key="2">
    <source>
        <dbReference type="Pfam" id="PF11760"/>
    </source>
</evidence>